<dbReference type="InterPro" id="IPR032311">
    <property type="entry name" value="DUF4982"/>
</dbReference>
<reference evidence="10 11" key="1">
    <citation type="submission" date="2019-01" db="EMBL/GenBank/DDBJ databases">
        <title>Filimonas sp. strain TTM-71.</title>
        <authorList>
            <person name="Chen W.-M."/>
        </authorList>
    </citation>
    <scope>NUCLEOTIDE SEQUENCE [LARGE SCALE GENOMIC DNA]</scope>
    <source>
        <strain evidence="10 11">TTM-71</strain>
    </source>
</reference>
<sequence length="957" mass="106255">MMNWLWTAGLMILLLTSLQVSAQQVKPGEGTSRFSLDEGWLFHLGDIPFAPLLGHGASYMASKAGIAPGAAAVDYDDSQWLSLNLPHDWAIEQPVDSTENISQGYHKRGFGWYRRRFKLDTADKGKNLELQFEGIATHATIWVNGQVVYRSWSAYNAFYIDITAIARYGEDVNTIAVKVDANAMEGWWYEGAGIYRHTWLVKRSPVHIVTDGVFAHPVLLSAAGDQTPASETTNLAHDNWCIPAEITIANTGKQKASPHINISLYNRHHQLVTTADTVATVNALEQTTVKLNLSVTNPLRWTLEDPALYTVVTKLQSNNDNDEVITRCGFRTIRFDADSGFYLNNKRVKIKGVCNHIDHAGVGTAVPDALWDFRMQKIKEMGANAYRCAHNAPASRILDLCDSLGILVMDENRNFNTSPEYLAQLAWLVKRDRNHPSVILWSVFNEEPIQGTETGYEMVRRLSKQVKIRDTTRPVTAAMNGGFFSEINVSQAVDVVGFNYEIKHYDRFHALNPRKPVTSSEDASGVMVRGEYYTNTVKHILDAYDTQAPSWGATHRKAWKLIDERPWMAGAFVWTGFDYHGEPTPFRWPTVSSNFGILDLCGFPKTAFYLRQALWIKDKPILHIAPHWNFPKDSIGKPVKVMVISNAEKVKLLLNGKTIGEQQNDPYNMVSWQVPYKPGKLEAIGFRNGKQVSRFQVQTTGAPVRLRLTPFRPALDNSGTDATPVTVEALDANGRHVPDANLPVSFNTSNAGRIIGLGNGNPNSHEPEKGNHQSLFNGFAQVIVQPLKGETTNLVLEATAPGLEPATLSIPLQQVAAQPSLPASASILTLDKWRMSPVFNTRPNPAMALSDNDMNSWMATQPGKLQEATSSGYVIYRAAFTPYAAQQEMGGNIYLKPINGDVEIWINDKKIAEQTVSPVAKEIKIPFPVGKTHTINILVKQEKGTYTGLNGPVIVAE</sequence>
<dbReference type="Pfam" id="PF18565">
    <property type="entry name" value="Glyco_hydro2_C5"/>
    <property type="match status" value="1"/>
</dbReference>
<evidence type="ECO:0000259" key="8">
    <source>
        <dbReference type="Pfam" id="PF18565"/>
    </source>
</evidence>
<evidence type="ECO:0000313" key="10">
    <source>
        <dbReference type="EMBL" id="RXK83899.1"/>
    </source>
</evidence>
<dbReference type="Gene3D" id="2.60.40.10">
    <property type="entry name" value="Immunoglobulins"/>
    <property type="match status" value="3"/>
</dbReference>
<dbReference type="NCBIfam" id="NF041462">
    <property type="entry name" value="GalA"/>
    <property type="match status" value="1"/>
</dbReference>
<evidence type="ECO:0000256" key="1">
    <source>
        <dbReference type="ARBA" id="ARBA00007401"/>
    </source>
</evidence>
<dbReference type="EMBL" id="SDHZ01000002">
    <property type="protein sequence ID" value="RXK83899.1"/>
    <property type="molecule type" value="Genomic_DNA"/>
</dbReference>
<dbReference type="PANTHER" id="PTHR42732">
    <property type="entry name" value="BETA-GALACTOSIDASE"/>
    <property type="match status" value="1"/>
</dbReference>
<evidence type="ECO:0000313" key="11">
    <source>
        <dbReference type="Proteomes" id="UP000290545"/>
    </source>
</evidence>
<evidence type="ECO:0000256" key="2">
    <source>
        <dbReference type="ARBA" id="ARBA00022801"/>
    </source>
</evidence>
<dbReference type="Pfam" id="PF16355">
    <property type="entry name" value="DUF4982"/>
    <property type="match status" value="1"/>
</dbReference>
<dbReference type="InterPro" id="IPR008979">
    <property type="entry name" value="Galactose-bd-like_sf"/>
</dbReference>
<feature type="signal peptide" evidence="4">
    <location>
        <begin position="1"/>
        <end position="22"/>
    </location>
</feature>
<dbReference type="InterPro" id="IPR006101">
    <property type="entry name" value="Glyco_hydro_2"/>
</dbReference>
<dbReference type="InterPro" id="IPR048230">
    <property type="entry name" value="GalA-like"/>
</dbReference>
<evidence type="ECO:0000256" key="4">
    <source>
        <dbReference type="SAM" id="SignalP"/>
    </source>
</evidence>
<keyword evidence="4" id="KW-0732">Signal</keyword>
<dbReference type="Pfam" id="PF00703">
    <property type="entry name" value="Glyco_hydro_2"/>
    <property type="match status" value="1"/>
</dbReference>
<feature type="domain" description="Glycoside hydrolase family 2" evidence="8">
    <location>
        <begin position="706"/>
        <end position="808"/>
    </location>
</feature>
<organism evidence="10 11">
    <name type="scientific">Filimonas effusa</name>
    <dbReference type="NCBI Taxonomy" id="2508721"/>
    <lineage>
        <taxon>Bacteria</taxon>
        <taxon>Pseudomonadati</taxon>
        <taxon>Bacteroidota</taxon>
        <taxon>Chitinophagia</taxon>
        <taxon>Chitinophagales</taxon>
        <taxon>Chitinophagaceae</taxon>
        <taxon>Filimonas</taxon>
    </lineage>
</organism>
<dbReference type="Gene3D" id="3.20.20.80">
    <property type="entry name" value="Glycosidases"/>
    <property type="match status" value="1"/>
</dbReference>
<dbReference type="PRINTS" id="PR00132">
    <property type="entry name" value="GLHYDRLASE2"/>
</dbReference>
<dbReference type="Pfam" id="PF22666">
    <property type="entry name" value="Glyco_hydro_2_N2"/>
    <property type="match status" value="1"/>
</dbReference>
<dbReference type="PROSITE" id="PS00608">
    <property type="entry name" value="GLYCOSYL_HYDROL_F2_2"/>
    <property type="match status" value="1"/>
</dbReference>
<dbReference type="Proteomes" id="UP000290545">
    <property type="component" value="Unassembled WGS sequence"/>
</dbReference>
<dbReference type="Pfam" id="PF02836">
    <property type="entry name" value="Glyco_hydro_2_C"/>
    <property type="match status" value="1"/>
</dbReference>
<keyword evidence="2 10" id="KW-0378">Hydrolase</keyword>
<dbReference type="InterPro" id="IPR017853">
    <property type="entry name" value="GH"/>
</dbReference>
<evidence type="ECO:0000259" key="7">
    <source>
        <dbReference type="Pfam" id="PF16355"/>
    </source>
</evidence>
<dbReference type="AlphaFoldDB" id="A0A4Q1D616"/>
<keyword evidence="3" id="KW-0326">Glycosidase</keyword>
<dbReference type="SUPFAM" id="SSF51445">
    <property type="entry name" value="(Trans)glycosidases"/>
    <property type="match status" value="1"/>
</dbReference>
<feature type="domain" description="Glycoside hydrolase family 2 immunoglobulin-like beta-sandwich" evidence="5">
    <location>
        <begin position="233"/>
        <end position="331"/>
    </location>
</feature>
<protein>
    <submittedName>
        <fullName evidence="10">Glycoside hydrolase family 2 protein</fullName>
    </submittedName>
</protein>
<comment type="caution">
    <text evidence="10">The sequence shown here is derived from an EMBL/GenBank/DDBJ whole genome shotgun (WGS) entry which is preliminary data.</text>
</comment>
<dbReference type="GO" id="GO:0005975">
    <property type="term" value="P:carbohydrate metabolic process"/>
    <property type="evidence" value="ECO:0007669"/>
    <property type="project" value="InterPro"/>
</dbReference>
<dbReference type="InterPro" id="IPR054593">
    <property type="entry name" value="Beta-mannosidase-like_N2"/>
</dbReference>
<proteinExistence type="inferred from homology"/>
<dbReference type="PANTHER" id="PTHR42732:SF1">
    <property type="entry name" value="BETA-MANNOSIDASE"/>
    <property type="match status" value="1"/>
</dbReference>
<feature type="chain" id="PRO_5020725419" evidence="4">
    <location>
        <begin position="23"/>
        <end position="957"/>
    </location>
</feature>
<evidence type="ECO:0000259" key="5">
    <source>
        <dbReference type="Pfam" id="PF00703"/>
    </source>
</evidence>
<keyword evidence="11" id="KW-1185">Reference proteome</keyword>
<evidence type="ECO:0000256" key="3">
    <source>
        <dbReference type="ARBA" id="ARBA00023295"/>
    </source>
</evidence>
<dbReference type="InterPro" id="IPR036156">
    <property type="entry name" value="Beta-gal/glucu_dom_sf"/>
</dbReference>
<accession>A0A4Q1D616</accession>
<feature type="domain" description="Beta-mannosidase-like galactose-binding" evidence="9">
    <location>
        <begin position="90"/>
        <end position="182"/>
    </location>
</feature>
<dbReference type="InterPro" id="IPR006103">
    <property type="entry name" value="Glyco_hydro_2_cat"/>
</dbReference>
<dbReference type="InterPro" id="IPR040605">
    <property type="entry name" value="Glyco_hydro2_dom5"/>
</dbReference>
<dbReference type="SUPFAM" id="SSF49785">
    <property type="entry name" value="Galactose-binding domain-like"/>
    <property type="match status" value="1"/>
</dbReference>
<dbReference type="InterPro" id="IPR051913">
    <property type="entry name" value="GH2_Domain-Containing"/>
</dbReference>
<dbReference type="OrthoDB" id="9801077at2"/>
<evidence type="ECO:0000259" key="9">
    <source>
        <dbReference type="Pfam" id="PF22666"/>
    </source>
</evidence>
<dbReference type="InterPro" id="IPR013783">
    <property type="entry name" value="Ig-like_fold"/>
</dbReference>
<name>A0A4Q1D616_9BACT</name>
<comment type="similarity">
    <text evidence="1">Belongs to the glycosyl hydrolase 2 family.</text>
</comment>
<dbReference type="SUPFAM" id="SSF49303">
    <property type="entry name" value="beta-Galactosidase/glucuronidase domain"/>
    <property type="match status" value="1"/>
</dbReference>
<dbReference type="GO" id="GO:0004553">
    <property type="term" value="F:hydrolase activity, hydrolyzing O-glycosyl compounds"/>
    <property type="evidence" value="ECO:0007669"/>
    <property type="project" value="InterPro"/>
</dbReference>
<dbReference type="InterPro" id="IPR023232">
    <property type="entry name" value="Glyco_hydro_2_AS"/>
</dbReference>
<evidence type="ECO:0000259" key="6">
    <source>
        <dbReference type="Pfam" id="PF02836"/>
    </source>
</evidence>
<dbReference type="InterPro" id="IPR006102">
    <property type="entry name" value="Ig-like_GH2"/>
</dbReference>
<gene>
    <name evidence="10" type="ORF">ESB13_17670</name>
</gene>
<feature type="domain" description="Glycoside hydrolase family 2 catalytic" evidence="6">
    <location>
        <begin position="338"/>
        <end position="575"/>
    </location>
</feature>
<feature type="domain" description="DUF4982" evidence="7">
    <location>
        <begin position="636"/>
        <end position="692"/>
    </location>
</feature>
<dbReference type="RefSeq" id="WP_129004951.1">
    <property type="nucleotide sequence ID" value="NZ_SDHZ01000002.1"/>
</dbReference>
<dbReference type="Gene3D" id="2.60.120.260">
    <property type="entry name" value="Galactose-binding domain-like"/>
    <property type="match status" value="1"/>
</dbReference>